<gene>
    <name evidence="1" type="ORF">SAMN03080610_00160</name>
</gene>
<keyword evidence="2" id="KW-1185">Reference proteome</keyword>
<organism evidence="1 2">
    <name type="scientific">Afifella marina DSM 2698</name>
    <dbReference type="NCBI Taxonomy" id="1120955"/>
    <lineage>
        <taxon>Bacteria</taxon>
        <taxon>Pseudomonadati</taxon>
        <taxon>Pseudomonadota</taxon>
        <taxon>Alphaproteobacteria</taxon>
        <taxon>Hyphomicrobiales</taxon>
        <taxon>Afifellaceae</taxon>
        <taxon>Afifella</taxon>
    </lineage>
</organism>
<name>A0A1G5M606_AFIMA</name>
<evidence type="ECO:0000313" key="1">
    <source>
        <dbReference type="EMBL" id="SCZ20603.1"/>
    </source>
</evidence>
<dbReference type="Pfam" id="PF11164">
    <property type="entry name" value="DUF2948"/>
    <property type="match status" value="1"/>
</dbReference>
<sequence>MASSGRLRLMAMDEEDLQIISAHVQDAVVKVGDIKWLPHEKRIILPMNRFAWEAAPERRALSRLFERRRAVLHFERVEEAKSFGIDRNEGERVLSLLAVQFAPTAAPAGEVTLVFAGDAAIKLKVECCEARLADLGPAWSTPRQPRHMTS</sequence>
<dbReference type="RefSeq" id="WP_092808997.1">
    <property type="nucleotide sequence ID" value="NZ_FMVW01000001.1"/>
</dbReference>
<evidence type="ECO:0000313" key="2">
    <source>
        <dbReference type="Proteomes" id="UP000199347"/>
    </source>
</evidence>
<reference evidence="1 2" key="1">
    <citation type="submission" date="2016-10" db="EMBL/GenBank/DDBJ databases">
        <authorList>
            <person name="de Groot N.N."/>
        </authorList>
    </citation>
    <scope>NUCLEOTIDE SEQUENCE [LARGE SCALE GENOMIC DNA]</scope>
    <source>
        <strain evidence="1 2">DSM 2698</strain>
    </source>
</reference>
<dbReference type="AlphaFoldDB" id="A0A1G5M606"/>
<dbReference type="InterPro" id="IPR021335">
    <property type="entry name" value="DUF2948"/>
</dbReference>
<dbReference type="Proteomes" id="UP000199347">
    <property type="component" value="Unassembled WGS sequence"/>
</dbReference>
<evidence type="ECO:0008006" key="3">
    <source>
        <dbReference type="Google" id="ProtNLM"/>
    </source>
</evidence>
<protein>
    <recommendedName>
        <fullName evidence="3">DUF2948 family protein</fullName>
    </recommendedName>
</protein>
<dbReference type="STRING" id="1120955.SAMN03080610_00160"/>
<accession>A0A1G5M606</accession>
<proteinExistence type="predicted"/>
<dbReference type="OrthoDB" id="9806367at2"/>
<dbReference type="EMBL" id="FMVW01000001">
    <property type="protein sequence ID" value="SCZ20603.1"/>
    <property type="molecule type" value="Genomic_DNA"/>
</dbReference>